<dbReference type="RefSeq" id="WP_379590673.1">
    <property type="nucleotide sequence ID" value="NZ_JBHTKK010000002.1"/>
</dbReference>
<feature type="transmembrane region" description="Helical" evidence="1">
    <location>
        <begin position="68"/>
        <end position="88"/>
    </location>
</feature>
<evidence type="ECO:0000256" key="1">
    <source>
        <dbReference type="SAM" id="Phobius"/>
    </source>
</evidence>
<dbReference type="Proteomes" id="UP001597041">
    <property type="component" value="Unassembled WGS sequence"/>
</dbReference>
<proteinExistence type="predicted"/>
<gene>
    <name evidence="2" type="ORF">ACFQ19_03665</name>
</gene>
<feature type="transmembrane region" description="Helical" evidence="1">
    <location>
        <begin position="44"/>
        <end position="62"/>
    </location>
</feature>
<keyword evidence="1" id="KW-0812">Transmembrane</keyword>
<accession>A0ABW3NC31</accession>
<keyword evidence="3" id="KW-1185">Reference proteome</keyword>
<evidence type="ECO:0000313" key="3">
    <source>
        <dbReference type="Proteomes" id="UP001597041"/>
    </source>
</evidence>
<dbReference type="InterPro" id="IPR026369">
    <property type="entry name" value="CxxC_20_CxxC"/>
</dbReference>
<evidence type="ECO:0000313" key="2">
    <source>
        <dbReference type="EMBL" id="MFD1065116.1"/>
    </source>
</evidence>
<comment type="caution">
    <text evidence="2">The sequence shown here is derived from an EMBL/GenBank/DDBJ whole genome shotgun (WGS) entry which is preliminary data.</text>
</comment>
<dbReference type="EMBL" id="JBHTKK010000002">
    <property type="protein sequence ID" value="MFD1065116.1"/>
    <property type="molecule type" value="Genomic_DNA"/>
</dbReference>
<name>A0ABW3NC31_9BACI</name>
<keyword evidence="1" id="KW-1133">Transmembrane helix</keyword>
<protein>
    <submittedName>
        <fullName evidence="2">TIGR04104 family putative zinc finger protein</fullName>
    </submittedName>
</protein>
<dbReference type="NCBIfam" id="TIGR04104">
    <property type="entry name" value="cxxc_20_cxxc"/>
    <property type="match status" value="1"/>
</dbReference>
<reference evidence="3" key="1">
    <citation type="journal article" date="2019" name="Int. J. Syst. Evol. Microbiol.">
        <title>The Global Catalogue of Microorganisms (GCM) 10K type strain sequencing project: providing services to taxonomists for standard genome sequencing and annotation.</title>
        <authorList>
            <consortium name="The Broad Institute Genomics Platform"/>
            <consortium name="The Broad Institute Genome Sequencing Center for Infectious Disease"/>
            <person name="Wu L."/>
            <person name="Ma J."/>
        </authorList>
    </citation>
    <scope>NUCLEOTIDE SEQUENCE [LARGE SCALE GENOMIC DNA]</scope>
    <source>
        <strain evidence="3">CCUG 56608</strain>
    </source>
</reference>
<keyword evidence="1" id="KW-0472">Membrane</keyword>
<sequence>MPTCQHCHQKWTWKQTMKRTATIDTAYICPYCGEKQYATKKSNIQFSLLMLIPLAGMLLNFFNISPWFIFSWLILGSIAIFSLFPAVLKLTSTEEFFF</sequence>
<organism evidence="2 3">
    <name type="scientific">Oceanobacillus locisalsi</name>
    <dbReference type="NCBI Taxonomy" id="546107"/>
    <lineage>
        <taxon>Bacteria</taxon>
        <taxon>Bacillati</taxon>
        <taxon>Bacillota</taxon>
        <taxon>Bacilli</taxon>
        <taxon>Bacillales</taxon>
        <taxon>Bacillaceae</taxon>
        <taxon>Oceanobacillus</taxon>
    </lineage>
</organism>